<evidence type="ECO:0000256" key="4">
    <source>
        <dbReference type="ARBA" id="ARBA00023014"/>
    </source>
</evidence>
<dbReference type="InterPro" id="IPR007197">
    <property type="entry name" value="rSAM"/>
</dbReference>
<dbReference type="CDD" id="cd01335">
    <property type="entry name" value="Radical_SAM"/>
    <property type="match status" value="1"/>
</dbReference>
<evidence type="ECO:0000256" key="1">
    <source>
        <dbReference type="ARBA" id="ARBA00022691"/>
    </source>
</evidence>
<gene>
    <name evidence="6" type="ORF">GCM10012287_30430</name>
</gene>
<keyword evidence="3" id="KW-0408">Iron</keyword>
<keyword evidence="1" id="KW-0949">S-adenosyl-L-methionine</keyword>
<dbReference type="SFLD" id="SFLDG01067">
    <property type="entry name" value="SPASM/twitch_domain_containing"/>
    <property type="match status" value="1"/>
</dbReference>
<keyword evidence="2" id="KW-0479">Metal-binding</keyword>
<evidence type="ECO:0000313" key="6">
    <source>
        <dbReference type="EMBL" id="GGO50521.1"/>
    </source>
</evidence>
<reference evidence="7" key="1">
    <citation type="journal article" date="2019" name="Int. J. Syst. Evol. Microbiol.">
        <title>The Global Catalogue of Microorganisms (GCM) 10K type strain sequencing project: providing services to taxonomists for standard genome sequencing and annotation.</title>
        <authorList>
            <consortium name="The Broad Institute Genomics Platform"/>
            <consortium name="The Broad Institute Genome Sequencing Center for Infectious Disease"/>
            <person name="Wu L."/>
            <person name="Ma J."/>
        </authorList>
    </citation>
    <scope>NUCLEOTIDE SEQUENCE [LARGE SCALE GENOMIC DNA]</scope>
    <source>
        <strain evidence="7">CGMCC 4.7178</strain>
    </source>
</reference>
<dbReference type="EMBL" id="BMMP01000009">
    <property type="protein sequence ID" value="GGO50521.1"/>
    <property type="molecule type" value="Genomic_DNA"/>
</dbReference>
<evidence type="ECO:0000259" key="5">
    <source>
        <dbReference type="PROSITE" id="PS51918"/>
    </source>
</evidence>
<dbReference type="SFLD" id="SFLDG01072">
    <property type="entry name" value="dehydrogenase_like"/>
    <property type="match status" value="1"/>
</dbReference>
<evidence type="ECO:0000313" key="7">
    <source>
        <dbReference type="Proteomes" id="UP000631535"/>
    </source>
</evidence>
<dbReference type="NCBIfam" id="TIGR04269">
    <property type="entry name" value="SAM_SPASM_FxsB"/>
    <property type="match status" value="1"/>
</dbReference>
<dbReference type="PANTHER" id="PTHR43273">
    <property type="entry name" value="ANAEROBIC SULFATASE-MATURATING ENZYME HOMOLOG ASLB-RELATED"/>
    <property type="match status" value="1"/>
</dbReference>
<dbReference type="InterPro" id="IPR023867">
    <property type="entry name" value="Sulphatase_maturase_rSAM"/>
</dbReference>
<dbReference type="SFLD" id="SFLDS00029">
    <property type="entry name" value="Radical_SAM"/>
    <property type="match status" value="1"/>
</dbReference>
<name>A0ABQ2ME95_9ACTN</name>
<comment type="caution">
    <text evidence="6">The sequence shown here is derived from an EMBL/GenBank/DDBJ whole genome shotgun (WGS) entry which is preliminary data.</text>
</comment>
<dbReference type="InterPro" id="IPR026335">
    <property type="entry name" value="rSAM_SPASM_FxsB"/>
</dbReference>
<keyword evidence="4" id="KW-0411">Iron-sulfur</keyword>
<dbReference type="Pfam" id="PF04055">
    <property type="entry name" value="Radical_SAM"/>
    <property type="match status" value="1"/>
</dbReference>
<dbReference type="SUPFAM" id="SSF102114">
    <property type="entry name" value="Radical SAM enzymes"/>
    <property type="match status" value="1"/>
</dbReference>
<feature type="domain" description="Radical SAM core" evidence="5">
    <location>
        <begin position="4"/>
        <end position="258"/>
    </location>
</feature>
<dbReference type="PROSITE" id="PS51918">
    <property type="entry name" value="RADICAL_SAM"/>
    <property type="match status" value="1"/>
</dbReference>
<accession>A0ABQ2ME95</accession>
<dbReference type="Proteomes" id="UP000631535">
    <property type="component" value="Unassembled WGS sequence"/>
</dbReference>
<sequence length="724" mass="78147">MPVSTALRQLVLKIHSRCDLACDHCYIYEHGDSTWASLPKVMSEETAARVARRFSQYAVDQGLEEVLVILHGGEPLLVGPRRMRAICERLIEELSPVTSLDLRIHTNGVTLNRTFLRLFDELGVKVGISLDGDRAANDRHRRDRRGRSSYDRVLRAVELLSEPEFRHLYQGLLCTVDVANDPVAVHDALVALDPPRIDYLLPHATWDHPPGRPVTVSGREETPYADWLLAVFDRWDEQGQATPVRLFDSVLSTLRGGPSLTEALGLEPSDLAVVETDGSFEQADSLKTAFDGAAATGYDVHRHGFETLAAHPGVLARQTGIDGLAAECRSCPVVDSCGGGLYAHRYRSGHGFRNPSVYCADLKSLIQGVAERVTSWDTSPVVRSDDELAYEQSVLNRTVLAGLEPEGPVWEAFTALDASPAGAAGLDDVLRYPYVRGALLAAAAGRGAGAARLGATAVAAAVRSRTEVRVSWRGQGPRLHLPSLGTLTLGGMRGSRGGGAAVEGRIEVVVHGDGRTLDVRDEDAGVKKTVVLRQGEDAWRPLEVLHDGVLLDDADPHRDCFGVPDAGRLSEAEREAFSGLWKEARRLLESRVSGQTRRVVAVTPLRPGTGVHLCLHGEGALGVGIDTSPEELALEVFRATRQGWLRALRECTDLTLVGSPAGQLLDEADRSAAEAVFAWSPGDRDHARDNAGRALDAIESGHLTGSGREVAARLRAELAAGRCG</sequence>
<evidence type="ECO:0000256" key="2">
    <source>
        <dbReference type="ARBA" id="ARBA00022723"/>
    </source>
</evidence>
<protein>
    <recommendedName>
        <fullName evidence="5">Radical SAM core domain-containing protein</fullName>
    </recommendedName>
</protein>
<dbReference type="InterPro" id="IPR013785">
    <property type="entry name" value="Aldolase_TIM"/>
</dbReference>
<proteinExistence type="predicted"/>
<dbReference type="Gene3D" id="3.20.20.70">
    <property type="entry name" value="Aldolase class I"/>
    <property type="match status" value="1"/>
</dbReference>
<keyword evidence="7" id="KW-1185">Reference proteome</keyword>
<dbReference type="SFLD" id="SFLDG01386">
    <property type="entry name" value="main_SPASM_domain-containing"/>
    <property type="match status" value="1"/>
</dbReference>
<dbReference type="PANTHER" id="PTHR43273:SF8">
    <property type="entry name" value="RADICAL SAM DOMAIN PROTEIN"/>
    <property type="match status" value="1"/>
</dbReference>
<evidence type="ECO:0000256" key="3">
    <source>
        <dbReference type="ARBA" id="ARBA00023004"/>
    </source>
</evidence>
<dbReference type="InterPro" id="IPR058240">
    <property type="entry name" value="rSAM_sf"/>
</dbReference>
<organism evidence="6 7">
    <name type="scientific">Streptomyces daqingensis</name>
    <dbReference type="NCBI Taxonomy" id="1472640"/>
    <lineage>
        <taxon>Bacteria</taxon>
        <taxon>Bacillati</taxon>
        <taxon>Actinomycetota</taxon>
        <taxon>Actinomycetes</taxon>
        <taxon>Kitasatosporales</taxon>
        <taxon>Streptomycetaceae</taxon>
        <taxon>Streptomyces</taxon>
    </lineage>
</organism>